<organism evidence="1 2">
    <name type="scientific">Coptis chinensis</name>
    <dbReference type="NCBI Taxonomy" id="261450"/>
    <lineage>
        <taxon>Eukaryota</taxon>
        <taxon>Viridiplantae</taxon>
        <taxon>Streptophyta</taxon>
        <taxon>Embryophyta</taxon>
        <taxon>Tracheophyta</taxon>
        <taxon>Spermatophyta</taxon>
        <taxon>Magnoliopsida</taxon>
        <taxon>Ranunculales</taxon>
        <taxon>Ranunculaceae</taxon>
        <taxon>Coptidoideae</taxon>
        <taxon>Coptis</taxon>
    </lineage>
</organism>
<reference evidence="1 2" key="1">
    <citation type="submission" date="2020-10" db="EMBL/GenBank/DDBJ databases">
        <title>The Coptis chinensis genome and diversification of protoberbering-type alkaloids.</title>
        <authorList>
            <person name="Wang B."/>
            <person name="Shu S."/>
            <person name="Song C."/>
            <person name="Liu Y."/>
        </authorList>
    </citation>
    <scope>NUCLEOTIDE SEQUENCE [LARGE SCALE GENOMIC DNA]</scope>
    <source>
        <strain evidence="1">HL-2020</strain>
        <tissue evidence="1">Leaf</tissue>
    </source>
</reference>
<accession>A0A835M6Z0</accession>
<dbReference type="OrthoDB" id="10071381at2759"/>
<gene>
    <name evidence="1" type="ORF">IFM89_004790</name>
</gene>
<comment type="caution">
    <text evidence="1">The sequence shown here is derived from an EMBL/GenBank/DDBJ whole genome shotgun (WGS) entry which is preliminary data.</text>
</comment>
<feature type="non-terminal residue" evidence="1">
    <location>
        <position position="1"/>
    </location>
</feature>
<keyword evidence="2" id="KW-1185">Reference proteome</keyword>
<evidence type="ECO:0000313" key="1">
    <source>
        <dbReference type="EMBL" id="KAF9612986.1"/>
    </source>
</evidence>
<name>A0A835M6Z0_9MAGN</name>
<dbReference type="Proteomes" id="UP000631114">
    <property type="component" value="Unassembled WGS sequence"/>
</dbReference>
<dbReference type="AlphaFoldDB" id="A0A835M6Z0"/>
<dbReference type="EMBL" id="JADFTS010000003">
    <property type="protein sequence ID" value="KAF9612986.1"/>
    <property type="molecule type" value="Genomic_DNA"/>
</dbReference>
<evidence type="ECO:0000313" key="2">
    <source>
        <dbReference type="Proteomes" id="UP000631114"/>
    </source>
</evidence>
<proteinExistence type="predicted"/>
<sequence>MLKKFDSILVATAGIIAQETAGDVKMTDTRADEAWFYNKSIGISLYYLLRDASAPMTPFTEMDIDDGQTTVDEDRIGEVKRDQPVLRETNIEPNKILESVPSNGVASNVEKLGQQSDTVASFSLPVPEPEMLLSVNDLLAQFTPEKEVSEEGGNGLKNPSGQKRQLMESALVQRYGSSTILSGIPHSKRIVDSIPDDDDLLSSILGNILITESLHVLSTLLHSGLLFPFVFYIGLLLVYAEGLLQSPTEIASRKQPRITPRASVVKRKVLLDDTMVLHGEYVFVFLSMSVDLIGLQNRIFDVTESREVPGEVMWSSATSLIGEANTEGPDEPVAAGGGEANESTATIVLVDSQLCEEHLSDHIDSGVMEKSNGVQTVLPNDGNLDTQFVEKDAFIMQRCNYRDDAVNGSEVNKEGLHLDKGVPMENDRSAQEISESCSVKVMLQDVPQEVDACEVCLSPKNTMLEKCSGDDRADVPEDVSATLTFVTDYHFKEGIRSESEYVTKGENVVDVAGNSSAFMCIEDPQRDFSCQSEFKITTETVPFDEFENQGSQEADLAGNSSWLSADLGGIMAAETTSLYNASLETPCDLGNTLDGNDTGFLNFNDEDTVEEDNGIPNAEEVGILDNSGWSSIQ</sequence>
<protein>
    <submittedName>
        <fullName evidence="1">Uncharacterized protein</fullName>
    </submittedName>
</protein>